<protein>
    <submittedName>
        <fullName evidence="1">DUF6301 family protein</fullName>
    </submittedName>
</protein>
<dbReference type="EMBL" id="JBIRUQ010000005">
    <property type="protein sequence ID" value="MFI1463110.1"/>
    <property type="molecule type" value="Genomic_DNA"/>
</dbReference>
<name>A0ABW7TPZ3_9NOCA</name>
<dbReference type="Proteomes" id="UP001611263">
    <property type="component" value="Unassembled WGS sequence"/>
</dbReference>
<reference evidence="1 2" key="1">
    <citation type="submission" date="2024-10" db="EMBL/GenBank/DDBJ databases">
        <title>The Natural Products Discovery Center: Release of the First 8490 Sequenced Strains for Exploring Actinobacteria Biosynthetic Diversity.</title>
        <authorList>
            <person name="Kalkreuter E."/>
            <person name="Kautsar S.A."/>
            <person name="Yang D."/>
            <person name="Bader C.D."/>
            <person name="Teijaro C.N."/>
            <person name="Fluegel L."/>
            <person name="Davis C.M."/>
            <person name="Simpson J.R."/>
            <person name="Lauterbach L."/>
            <person name="Steele A.D."/>
            <person name="Gui C."/>
            <person name="Meng S."/>
            <person name="Li G."/>
            <person name="Viehrig K."/>
            <person name="Ye F."/>
            <person name="Su P."/>
            <person name="Kiefer A.F."/>
            <person name="Nichols A."/>
            <person name="Cepeda A.J."/>
            <person name="Yan W."/>
            <person name="Fan B."/>
            <person name="Jiang Y."/>
            <person name="Adhikari A."/>
            <person name="Zheng C.-J."/>
            <person name="Schuster L."/>
            <person name="Cowan T.M."/>
            <person name="Smanski M.J."/>
            <person name="Chevrette M.G."/>
            <person name="De Carvalho L.P.S."/>
            <person name="Shen B."/>
        </authorList>
    </citation>
    <scope>NUCLEOTIDE SEQUENCE [LARGE SCALE GENOMIC DNA]</scope>
    <source>
        <strain evidence="1 2">NPDC020568</strain>
    </source>
</reference>
<proteinExistence type="predicted"/>
<evidence type="ECO:0000313" key="1">
    <source>
        <dbReference type="EMBL" id="MFI1463110.1"/>
    </source>
</evidence>
<dbReference type="Pfam" id="PF19818">
    <property type="entry name" value="DUF6301"/>
    <property type="match status" value="1"/>
</dbReference>
<dbReference type="InterPro" id="IPR046268">
    <property type="entry name" value="DUF6301"/>
</dbReference>
<organism evidence="1 2">
    <name type="scientific">Nocardia carnea</name>
    <dbReference type="NCBI Taxonomy" id="37328"/>
    <lineage>
        <taxon>Bacteria</taxon>
        <taxon>Bacillati</taxon>
        <taxon>Actinomycetota</taxon>
        <taxon>Actinomycetes</taxon>
        <taxon>Mycobacteriales</taxon>
        <taxon>Nocardiaceae</taxon>
        <taxon>Nocardia</taxon>
    </lineage>
</organism>
<dbReference type="GeneID" id="93509385"/>
<gene>
    <name evidence="1" type="ORF">ACH4WX_20535</name>
</gene>
<accession>A0ABW7TPZ3</accession>
<comment type="caution">
    <text evidence="1">The sequence shown here is derived from an EMBL/GenBank/DDBJ whole genome shotgun (WGS) entry which is preliminary data.</text>
</comment>
<sequence length="111" mass="12343">MRQLGRDGVVDEIEVMLTDFADQDNVGRDGVRDTFAWYAAAITEVLGEPTRRLPGDVPEVRWAGTYSTVFLRATSIRVSLNLATNKSIEFQDMAAEMQDVDDLDSDIWGSA</sequence>
<keyword evidence="2" id="KW-1185">Reference proteome</keyword>
<dbReference type="RefSeq" id="WP_051157928.1">
    <property type="nucleotide sequence ID" value="NZ_JBIRUQ010000005.1"/>
</dbReference>
<evidence type="ECO:0000313" key="2">
    <source>
        <dbReference type="Proteomes" id="UP001611263"/>
    </source>
</evidence>